<accession>A0A212JL29</accession>
<sequence length="69" mass="7281">MLAIYLRLMSPTGSSDLPPGIGRAALHAPVYMVLQLASGTALYIAMQTGELLPHLFTLTPDRGGCSLLP</sequence>
<name>A0A212JL29_9BACT</name>
<proteinExistence type="predicted"/>
<dbReference type="AlphaFoldDB" id="A0A212JL29"/>
<organism evidence="1">
    <name type="scientific">uncultured Dysgonomonas sp</name>
    <dbReference type="NCBI Taxonomy" id="206096"/>
    <lineage>
        <taxon>Bacteria</taxon>
        <taxon>Pseudomonadati</taxon>
        <taxon>Bacteroidota</taxon>
        <taxon>Bacteroidia</taxon>
        <taxon>Bacteroidales</taxon>
        <taxon>Dysgonomonadaceae</taxon>
        <taxon>Dysgonomonas</taxon>
        <taxon>environmental samples</taxon>
    </lineage>
</organism>
<dbReference type="AntiFam" id="ANF00044">
    <property type="entry name" value="Antisense to RNaseP"/>
</dbReference>
<protein>
    <submittedName>
        <fullName evidence="1">Uncharacterized protein</fullName>
    </submittedName>
</protein>
<gene>
    <name evidence="1" type="ORF">KL86DYS2_11799</name>
</gene>
<dbReference type="EMBL" id="FLUL01000001">
    <property type="protein sequence ID" value="SBW00153.1"/>
    <property type="molecule type" value="Genomic_DNA"/>
</dbReference>
<dbReference type="AntiFam" id="ANF00045">
    <property type="entry name" value="Antisense to RNaseP"/>
</dbReference>
<evidence type="ECO:0000313" key="1">
    <source>
        <dbReference type="EMBL" id="SBW00153.1"/>
    </source>
</evidence>
<reference evidence="1" key="1">
    <citation type="submission" date="2016-04" db="EMBL/GenBank/DDBJ databases">
        <authorList>
            <person name="Evans L.H."/>
            <person name="Alamgir A."/>
            <person name="Owens N."/>
            <person name="Weber N.D."/>
            <person name="Virtaneva K."/>
            <person name="Barbian K."/>
            <person name="Babar A."/>
            <person name="Rosenke K."/>
        </authorList>
    </citation>
    <scope>NUCLEOTIDE SEQUENCE</scope>
    <source>
        <strain evidence="1">86-2</strain>
    </source>
</reference>